<evidence type="ECO:0000256" key="1">
    <source>
        <dbReference type="SAM" id="SignalP"/>
    </source>
</evidence>
<feature type="chain" id="PRO_5026172001" evidence="1">
    <location>
        <begin position="33"/>
        <end position="213"/>
    </location>
</feature>
<dbReference type="AlphaFoldDB" id="A0A6I3T2H3"/>
<dbReference type="Proteomes" id="UP000430634">
    <property type="component" value="Unassembled WGS sequence"/>
</dbReference>
<dbReference type="InterPro" id="IPR007055">
    <property type="entry name" value="BON_dom"/>
</dbReference>
<dbReference type="Pfam" id="PF04972">
    <property type="entry name" value="BON"/>
    <property type="match status" value="1"/>
</dbReference>
<comment type="caution">
    <text evidence="3">The sequence shown here is derived from an EMBL/GenBank/DDBJ whole genome shotgun (WGS) entry which is preliminary data.</text>
</comment>
<dbReference type="OrthoDB" id="8758288at2"/>
<feature type="signal peptide" evidence="1">
    <location>
        <begin position="1"/>
        <end position="32"/>
    </location>
</feature>
<feature type="domain" description="BON" evidence="2">
    <location>
        <begin position="141"/>
        <end position="209"/>
    </location>
</feature>
<dbReference type="PANTHER" id="PTHR34606">
    <property type="entry name" value="BON DOMAIN-CONTAINING PROTEIN"/>
    <property type="match status" value="1"/>
</dbReference>
<protein>
    <submittedName>
        <fullName evidence="3">BON domain-containing protein</fullName>
    </submittedName>
</protein>
<dbReference type="SMART" id="SM00749">
    <property type="entry name" value="BON"/>
    <property type="match status" value="1"/>
</dbReference>
<keyword evidence="1" id="KW-0732">Signal</keyword>
<organism evidence="3 4">
    <name type="scientific">Pseudoduganella buxea</name>
    <dbReference type="NCBI Taxonomy" id="1949069"/>
    <lineage>
        <taxon>Bacteria</taxon>
        <taxon>Pseudomonadati</taxon>
        <taxon>Pseudomonadota</taxon>
        <taxon>Betaproteobacteria</taxon>
        <taxon>Burkholderiales</taxon>
        <taxon>Oxalobacteraceae</taxon>
        <taxon>Telluria group</taxon>
        <taxon>Pseudoduganella</taxon>
    </lineage>
</organism>
<proteinExistence type="predicted"/>
<dbReference type="PROSITE" id="PS50914">
    <property type="entry name" value="BON"/>
    <property type="match status" value="1"/>
</dbReference>
<gene>
    <name evidence="3" type="ORF">GM672_13875</name>
</gene>
<reference evidence="3 4" key="1">
    <citation type="submission" date="2019-11" db="EMBL/GenBank/DDBJ databases">
        <title>Type strains purchased from KCTC, JCM and DSMZ.</title>
        <authorList>
            <person name="Lu H."/>
        </authorList>
    </citation>
    <scope>NUCLEOTIDE SEQUENCE [LARGE SCALE GENOMIC DNA]</scope>
    <source>
        <strain evidence="3 4">KCTC 52429</strain>
    </source>
</reference>
<name>A0A6I3T2H3_9BURK</name>
<accession>A0A6I3T2H3</accession>
<dbReference type="PANTHER" id="PTHR34606:SF16">
    <property type="entry name" value="BON DOMAIN-CONTAINING PROTEIN"/>
    <property type="match status" value="1"/>
</dbReference>
<dbReference type="InterPro" id="IPR014004">
    <property type="entry name" value="Transpt-assoc_nodulatn_dom_bac"/>
</dbReference>
<dbReference type="Gene3D" id="3.30.1340.30">
    <property type="match status" value="1"/>
</dbReference>
<evidence type="ECO:0000259" key="2">
    <source>
        <dbReference type="PROSITE" id="PS50914"/>
    </source>
</evidence>
<sequence length="213" mass="22807">MQTNVTLRQAARRQMRSCLSRWFMLFSFARHSAPTGAKSSEGTSTICRNFVPKACIHPVAMMVTNVTKPYSVKWRTERFISFSYPVSIGAGPGFPSRTLSTQGACMNNLTSLPTLLSGLVLATLVACASTNPAAPTGAQVSDAALTNNVLATLAQQKDINPATIAVESYDGEVRLSGFAASQQEMDTAVAAARSIAGVKVVRNDMKLTEEQKK</sequence>
<dbReference type="EMBL" id="WNKZ01000036">
    <property type="protein sequence ID" value="MTV53817.1"/>
    <property type="molecule type" value="Genomic_DNA"/>
</dbReference>
<evidence type="ECO:0000313" key="4">
    <source>
        <dbReference type="Proteomes" id="UP000430634"/>
    </source>
</evidence>
<evidence type="ECO:0000313" key="3">
    <source>
        <dbReference type="EMBL" id="MTV53817.1"/>
    </source>
</evidence>
<dbReference type="InterPro" id="IPR051686">
    <property type="entry name" value="Lipoprotein_DolP"/>
</dbReference>